<protein>
    <recommendedName>
        <fullName evidence="2">Anti-CBASS protein Acb1-like N-terminal domain-containing protein</fullName>
    </recommendedName>
</protein>
<dbReference type="EMBL" id="MT141375">
    <property type="protein sequence ID" value="QJA59557.1"/>
    <property type="molecule type" value="Genomic_DNA"/>
</dbReference>
<accession>A0A6M3IR62</accession>
<reference evidence="3" key="1">
    <citation type="submission" date="2020-03" db="EMBL/GenBank/DDBJ databases">
        <title>The deep terrestrial virosphere.</title>
        <authorList>
            <person name="Holmfeldt K."/>
            <person name="Nilsson E."/>
            <person name="Simone D."/>
            <person name="Lopez-Fernandez M."/>
            <person name="Wu X."/>
            <person name="de Brujin I."/>
            <person name="Lundin D."/>
            <person name="Andersson A."/>
            <person name="Bertilsson S."/>
            <person name="Dopson M."/>
        </authorList>
    </citation>
    <scope>NUCLEOTIDE SEQUENCE</scope>
    <source>
        <strain evidence="3">MM415B01265</strain>
    </source>
</reference>
<organism evidence="3">
    <name type="scientific">viral metagenome</name>
    <dbReference type="NCBI Taxonomy" id="1070528"/>
    <lineage>
        <taxon>unclassified sequences</taxon>
        <taxon>metagenomes</taxon>
        <taxon>organismal metagenomes</taxon>
    </lineage>
</organism>
<evidence type="ECO:0000256" key="1">
    <source>
        <dbReference type="SAM" id="MobiDB-lite"/>
    </source>
</evidence>
<evidence type="ECO:0000259" key="2">
    <source>
        <dbReference type="Pfam" id="PF06381"/>
    </source>
</evidence>
<name>A0A6M3IR62_9ZZZZ</name>
<dbReference type="InterPro" id="IPR024459">
    <property type="entry name" value="Acb1-like_N"/>
</dbReference>
<dbReference type="Pfam" id="PF06381">
    <property type="entry name" value="Phage_portal_3"/>
    <property type="match status" value="1"/>
</dbReference>
<gene>
    <name evidence="3" type="ORF">MM415B01265_0002</name>
</gene>
<feature type="compositionally biased region" description="Basic residues" evidence="1">
    <location>
        <begin position="1"/>
        <end position="12"/>
    </location>
</feature>
<evidence type="ECO:0000313" key="3">
    <source>
        <dbReference type="EMBL" id="QJA59557.1"/>
    </source>
</evidence>
<feature type="domain" description="Anti-CBASS protein Acb1-like N-terminal" evidence="2">
    <location>
        <begin position="72"/>
        <end position="412"/>
    </location>
</feature>
<dbReference type="AlphaFoldDB" id="A0A6M3IR62"/>
<proteinExistence type="predicted"/>
<feature type="region of interest" description="Disordered" evidence="1">
    <location>
        <begin position="1"/>
        <end position="20"/>
    </location>
</feature>
<sequence length="478" mass="52912">MAGAKKPTRKVAPKSAERSLTTNEQRAVTLLAEVAARASLAARFGKSFGDDRDIYEALGYTKNPSFNDFYAKYVRQEVAKTLIDAPVTACWRKPPRIVESSEKEETPFEAAWNALIKRIPLWSHIGRAEKLARIGNYSVLFLGLSGSADFEQETTGTNELLYLTPFSQKSADILAYETDGSNERFGLPNSYKITMANAHGKDDVKTVHWTRVIHIAEERLESEVLGTPQLESVLNRLQDLDMIVGGGAEMFWRGAFPGWAFSKQADANWEGQSKEELNTEIEKFVHKLTRILKVEGVDVKSLAQQIADPSNMVNVLLDLISAGKRMPKRILTGSERGQLASDQDEKHWADTIQGRQAQHCEPYVLRPLIDRLILVGVLPAPAEEYTVEWPDLQVPNAKEGAEIGKIKSDTIKNYASTPGADVIIPPEVFLRDILGMSEDKVEEIITIIGATVDADLDEIDEAGDQQTDSPVTGTETEG</sequence>